<feature type="domain" description="Galactose oxidase-like Early set" evidence="5">
    <location>
        <begin position="561"/>
        <end position="656"/>
    </location>
</feature>
<dbReference type="PANTHER" id="PTHR32208">
    <property type="entry name" value="SECRETED PROTEIN-RELATED"/>
    <property type="match status" value="1"/>
</dbReference>
<dbReference type="InterPro" id="IPR015202">
    <property type="entry name" value="GO-like_E_set"/>
</dbReference>
<dbReference type="Gene3D" id="2.130.10.80">
    <property type="entry name" value="Galactose oxidase/kelch, beta-propeller"/>
    <property type="match status" value="1"/>
</dbReference>
<dbReference type="Pfam" id="PF21110">
    <property type="entry name" value="GlxA"/>
    <property type="match status" value="1"/>
</dbReference>
<feature type="transmembrane region" description="Helical" evidence="3">
    <location>
        <begin position="21"/>
        <end position="43"/>
    </location>
</feature>
<evidence type="ECO:0000259" key="5">
    <source>
        <dbReference type="Pfam" id="PF09118"/>
    </source>
</evidence>
<sequence length="658" mass="70096">MRIRRRRPEAGPGAGRRTRRFAMGSTVALVVASMNAPAVLGFAGSQYHRYVIDQAGYKARYGHWQTVEFPTGFRIDAVHATLLRTGKILIIAGSGNDRNSFDAGTFKSLLWDPVKNTYKLVPTPKDMFCGGHTSLPDGNVLVAGGTQRYEALDGTVKKAAGTMRVRNESPDGPRTFPKGTGFTAPDGREYLSTADVTVPAAVKTVTTDKATGARTVTVTAGEQHVFAEAAAPGAAYVDQHPAQYTVKGLTGPDAHNLYGMSDAMTLDKQDFQGIRSAYEFNPDTEQYEQVPDMTYARWYPTLTGLGNGDVVTVSGLDDTGQILSGNDNELFDPAAKTWSKAPDRYFPTYPSLFLTAAGKLFYSGSNAGYGPADRGRTPGLWNLADNSFQTVGGLPDTDRLETSSSVLLPPAQAQKVMVLGGGGVGESPASTARTGIADLTAAAPVFTPGPDLPAGGTRYLNSVILPDDTVFTTGGSSDYRGKHHSDLLKAQTYHPDTNSFTVAAAPTVGRDYHSEALLLPDGRVVVLGSNPLFADKADTEPAPFEQRIEIYTPPYLFHGTRPEITAAPGRAALGDTLTVASPHPEAVTTAKLIRPSSVTHATDVEQRSVALTITARSTGGLDLTLPTNPNLLPPGWYMLFATDATGTPSVAHWIQITR</sequence>
<dbReference type="CDD" id="cd02851">
    <property type="entry name" value="E_set_GO_C"/>
    <property type="match status" value="1"/>
</dbReference>
<name>A0ABN2ZM10_9ACTN</name>
<feature type="domain" description="GlxA-like beta barrel" evidence="6">
    <location>
        <begin position="158"/>
        <end position="263"/>
    </location>
</feature>
<evidence type="ECO:0000256" key="3">
    <source>
        <dbReference type="SAM" id="Phobius"/>
    </source>
</evidence>
<dbReference type="Gene3D" id="2.60.40.10">
    <property type="entry name" value="Immunoglobulins"/>
    <property type="match status" value="1"/>
</dbReference>
<feature type="domain" description="Glyoxal oxidase N-terminal" evidence="4">
    <location>
        <begin position="463"/>
        <end position="555"/>
    </location>
</feature>
<dbReference type="Pfam" id="PF09118">
    <property type="entry name" value="GO-like_E_set"/>
    <property type="match status" value="1"/>
</dbReference>
<keyword evidence="3" id="KW-1133">Transmembrane helix</keyword>
<keyword evidence="8" id="KW-1185">Reference proteome</keyword>
<keyword evidence="3" id="KW-0812">Transmembrane</keyword>
<dbReference type="EMBL" id="BAAANT010000015">
    <property type="protein sequence ID" value="GAA2144196.1"/>
    <property type="molecule type" value="Genomic_DNA"/>
</dbReference>
<dbReference type="RefSeq" id="WP_425555538.1">
    <property type="nucleotide sequence ID" value="NZ_BAAANT010000015.1"/>
</dbReference>
<dbReference type="InterPro" id="IPR037293">
    <property type="entry name" value="Gal_Oxidase_central_sf"/>
</dbReference>
<keyword evidence="1" id="KW-0732">Signal</keyword>
<dbReference type="InterPro" id="IPR049305">
    <property type="entry name" value="GlxA-like_b-barrel"/>
</dbReference>
<dbReference type="InterPro" id="IPR009880">
    <property type="entry name" value="Glyoxal_oxidase_N"/>
</dbReference>
<evidence type="ECO:0000259" key="6">
    <source>
        <dbReference type="Pfam" id="PF21110"/>
    </source>
</evidence>
<gene>
    <name evidence="7" type="ORF">GCM10009760_31460</name>
</gene>
<dbReference type="PANTHER" id="PTHR32208:SF21">
    <property type="entry name" value="LOW QUALITY PROTEIN: ALDEHYDE OXIDASE GLOX-LIKE"/>
    <property type="match status" value="1"/>
</dbReference>
<dbReference type="Proteomes" id="UP001422759">
    <property type="component" value="Unassembled WGS sequence"/>
</dbReference>
<dbReference type="Pfam" id="PF07250">
    <property type="entry name" value="Glyoxal_oxid_N"/>
    <property type="match status" value="1"/>
</dbReference>
<dbReference type="InterPro" id="IPR013783">
    <property type="entry name" value="Ig-like_fold"/>
</dbReference>
<dbReference type="SUPFAM" id="SSF81296">
    <property type="entry name" value="E set domains"/>
    <property type="match status" value="1"/>
</dbReference>
<dbReference type="InterPro" id="IPR011043">
    <property type="entry name" value="Gal_Oxase/kelch_b-propeller"/>
</dbReference>
<feature type="region of interest" description="Disordered" evidence="2">
    <location>
        <begin position="165"/>
        <end position="184"/>
    </location>
</feature>
<evidence type="ECO:0000313" key="8">
    <source>
        <dbReference type="Proteomes" id="UP001422759"/>
    </source>
</evidence>
<accession>A0ABN2ZM10</accession>
<proteinExistence type="predicted"/>
<evidence type="ECO:0000259" key="4">
    <source>
        <dbReference type="Pfam" id="PF07250"/>
    </source>
</evidence>
<organism evidence="7 8">
    <name type="scientific">Kitasatospora kazusensis</name>
    <dbReference type="NCBI Taxonomy" id="407974"/>
    <lineage>
        <taxon>Bacteria</taxon>
        <taxon>Bacillati</taxon>
        <taxon>Actinomycetota</taxon>
        <taxon>Actinomycetes</taxon>
        <taxon>Kitasatosporales</taxon>
        <taxon>Streptomycetaceae</taxon>
        <taxon>Kitasatospora</taxon>
    </lineage>
</organism>
<dbReference type="InterPro" id="IPR014756">
    <property type="entry name" value="Ig_E-set"/>
</dbReference>
<dbReference type="SUPFAM" id="SSF50965">
    <property type="entry name" value="Galactose oxidase, central domain"/>
    <property type="match status" value="2"/>
</dbReference>
<evidence type="ECO:0000313" key="7">
    <source>
        <dbReference type="EMBL" id="GAA2144196.1"/>
    </source>
</evidence>
<protein>
    <submittedName>
        <fullName evidence="7">Kelch motif-containing protein</fullName>
    </submittedName>
</protein>
<evidence type="ECO:0000256" key="1">
    <source>
        <dbReference type="ARBA" id="ARBA00022729"/>
    </source>
</evidence>
<evidence type="ECO:0000256" key="2">
    <source>
        <dbReference type="SAM" id="MobiDB-lite"/>
    </source>
</evidence>
<comment type="caution">
    <text evidence="7">The sequence shown here is derived from an EMBL/GenBank/DDBJ whole genome shotgun (WGS) entry which is preliminary data.</text>
</comment>
<keyword evidence="3" id="KW-0472">Membrane</keyword>
<reference evidence="7 8" key="1">
    <citation type="journal article" date="2019" name="Int. J. Syst. Evol. Microbiol.">
        <title>The Global Catalogue of Microorganisms (GCM) 10K type strain sequencing project: providing services to taxonomists for standard genome sequencing and annotation.</title>
        <authorList>
            <consortium name="The Broad Institute Genomics Platform"/>
            <consortium name="The Broad Institute Genome Sequencing Center for Infectious Disease"/>
            <person name="Wu L."/>
            <person name="Ma J."/>
        </authorList>
    </citation>
    <scope>NUCLEOTIDE SEQUENCE [LARGE SCALE GENOMIC DNA]</scope>
    <source>
        <strain evidence="7 8">JCM 14560</strain>
    </source>
</reference>